<dbReference type="AlphaFoldDB" id="A0A818R638"/>
<reference evidence="3" key="1">
    <citation type="submission" date="2021-02" db="EMBL/GenBank/DDBJ databases">
        <authorList>
            <person name="Nowell W R."/>
        </authorList>
    </citation>
    <scope>NUCLEOTIDE SEQUENCE</scope>
</reference>
<dbReference type="Pfam" id="PF00629">
    <property type="entry name" value="MAM"/>
    <property type="match status" value="3"/>
</dbReference>
<dbReference type="SMART" id="SM00137">
    <property type="entry name" value="MAM"/>
    <property type="match status" value="1"/>
</dbReference>
<evidence type="ECO:0000313" key="3">
    <source>
        <dbReference type="EMBL" id="CAF3648839.1"/>
    </source>
</evidence>
<dbReference type="Proteomes" id="UP000663836">
    <property type="component" value="Unassembled WGS sequence"/>
</dbReference>
<dbReference type="PANTHER" id="PTHR23282">
    <property type="entry name" value="APICAL ENDOSOMAL GLYCOPROTEIN PRECURSOR"/>
    <property type="match status" value="1"/>
</dbReference>
<name>A0A818R638_9BILA</name>
<feature type="domain" description="MAM" evidence="2">
    <location>
        <begin position="534"/>
        <end position="702"/>
    </location>
</feature>
<protein>
    <recommendedName>
        <fullName evidence="2">MAM domain-containing protein</fullName>
    </recommendedName>
</protein>
<dbReference type="EMBL" id="CAJOBD010000340">
    <property type="protein sequence ID" value="CAF3648839.1"/>
    <property type="molecule type" value="Genomic_DNA"/>
</dbReference>
<feature type="domain" description="MAM" evidence="2">
    <location>
        <begin position="350"/>
        <end position="520"/>
    </location>
</feature>
<sequence>MQLNGEFLQTQLLIDCLDRMKAIDTNKDMLAVLCRNVYEDNRYQQIDGACKNKDDCVRELAKNLVNEFLQRQYNINDIQNKLTPLITSPHLTPNNFDLNCCDSNENVRQCSTLTKLGICIMSHRIYENKLNLSCINTEFNTRSIVSIYQSNNHATFDVQYNRSLCHDRSTLNAVQEIVFKYETAILQCDFETICNDFDVDSDWGLTDGLHPHSINHDHTLNNSSGHYLFYNPNIPPPPYTLNAEIKTKQWLQLSTDRAVCFRMWYYTPRFNLPFTIQLVQGDDEQLTRIIASIHGKDPSINDWTLINITLPAEKIKLFIRLNTSAVPLTFDDISIDYCDGPRPLPPKTLFSCDFESSCVDNIISLPHYPYQWSIMKASDAAKIESEAPSVDFTFGNQSGHYAFVPNSKIIEKGNVGYLALQTSFNITINESFCLNFEYYGYGRQYVGNLKVYAWMLDSSESVQNLWPPAYREYIYTSDTWTWSIMNLPVGYYSLLFRVDSTDTIAHSFALDNISVTSCDYPPSTFTVDSALLSFSCNFDNLTMCDMKNEDRYGKLPNFNFTVVTGDTIPDRELGPMRDHTSNSTSGGFIYWDRHLPFQSGDSGSVHPSKVVEANLGMCVRFAYYVKSAAENENGTAVSLWTGGCDSSSLWTRSLDDSHGWQVVVAPVPNIVCEVTLYFITYQHLTIPVAVAFDDIDIGPCDTLYPTTTTSSTSTTTTTTTTATTITSTTTEVITTSSSSTETTTVLTSLTTSTIYTTTSTQMRDPKWYLEHTWNDNDLVVIENHLLLHGRTKITEETERELWRIQVY</sequence>
<dbReference type="InterPro" id="IPR003819">
    <property type="entry name" value="TauD/TfdA-like"/>
</dbReference>
<dbReference type="Pfam" id="PF02668">
    <property type="entry name" value="TauD"/>
    <property type="match status" value="1"/>
</dbReference>
<dbReference type="SUPFAM" id="SSF51197">
    <property type="entry name" value="Clavaminate synthase-like"/>
    <property type="match status" value="1"/>
</dbReference>
<dbReference type="InterPro" id="IPR051560">
    <property type="entry name" value="MAM_domain-containing"/>
</dbReference>
<evidence type="ECO:0000259" key="2">
    <source>
        <dbReference type="PROSITE" id="PS50060"/>
    </source>
</evidence>
<proteinExistence type="predicted"/>
<dbReference type="SUPFAM" id="SSF49899">
    <property type="entry name" value="Concanavalin A-like lectins/glucanases"/>
    <property type="match status" value="3"/>
</dbReference>
<evidence type="ECO:0000313" key="4">
    <source>
        <dbReference type="Proteomes" id="UP000663836"/>
    </source>
</evidence>
<dbReference type="Gene3D" id="2.60.120.200">
    <property type="match status" value="3"/>
</dbReference>
<organism evidence="3 4">
    <name type="scientific">Rotaria sordida</name>
    <dbReference type="NCBI Taxonomy" id="392033"/>
    <lineage>
        <taxon>Eukaryota</taxon>
        <taxon>Metazoa</taxon>
        <taxon>Spiralia</taxon>
        <taxon>Gnathifera</taxon>
        <taxon>Rotifera</taxon>
        <taxon>Eurotatoria</taxon>
        <taxon>Bdelloidea</taxon>
        <taxon>Philodinida</taxon>
        <taxon>Philodinidae</taxon>
        <taxon>Rotaria</taxon>
    </lineage>
</organism>
<feature type="domain" description="MAM" evidence="2">
    <location>
        <begin position="186"/>
        <end position="340"/>
    </location>
</feature>
<accession>A0A818R638</accession>
<dbReference type="PANTHER" id="PTHR23282:SF101">
    <property type="entry name" value="MAM DOMAIN-CONTAINING PROTEIN"/>
    <property type="match status" value="1"/>
</dbReference>
<evidence type="ECO:0000256" key="1">
    <source>
        <dbReference type="ARBA" id="ARBA00023002"/>
    </source>
</evidence>
<comment type="caution">
    <text evidence="3">The sequence shown here is derived from an EMBL/GenBank/DDBJ whole genome shotgun (WGS) entry which is preliminary data.</text>
</comment>
<dbReference type="GO" id="GO:0016491">
    <property type="term" value="F:oxidoreductase activity"/>
    <property type="evidence" value="ECO:0007669"/>
    <property type="project" value="UniProtKB-KW"/>
</dbReference>
<dbReference type="InterPro" id="IPR013320">
    <property type="entry name" value="ConA-like_dom_sf"/>
</dbReference>
<gene>
    <name evidence="3" type="ORF">JBS370_LOCUS6233</name>
</gene>
<dbReference type="Gene3D" id="3.60.130.10">
    <property type="entry name" value="Clavaminate synthase-like"/>
    <property type="match status" value="1"/>
</dbReference>
<keyword evidence="1" id="KW-0560">Oxidoreductase</keyword>
<dbReference type="PROSITE" id="PS50060">
    <property type="entry name" value="MAM_2"/>
    <property type="match status" value="3"/>
</dbReference>
<dbReference type="GO" id="GO:0016020">
    <property type="term" value="C:membrane"/>
    <property type="evidence" value="ECO:0007669"/>
    <property type="project" value="InterPro"/>
</dbReference>
<dbReference type="InterPro" id="IPR000998">
    <property type="entry name" value="MAM_dom"/>
</dbReference>
<dbReference type="InterPro" id="IPR042098">
    <property type="entry name" value="TauD-like_sf"/>
</dbReference>